<name>A0ABQ7Y5V8_BRANA</name>
<organism evidence="1 2">
    <name type="scientific">Brassica napus</name>
    <name type="common">Rape</name>
    <dbReference type="NCBI Taxonomy" id="3708"/>
    <lineage>
        <taxon>Eukaryota</taxon>
        <taxon>Viridiplantae</taxon>
        <taxon>Streptophyta</taxon>
        <taxon>Embryophyta</taxon>
        <taxon>Tracheophyta</taxon>
        <taxon>Spermatophyta</taxon>
        <taxon>Magnoliopsida</taxon>
        <taxon>eudicotyledons</taxon>
        <taxon>Gunneridae</taxon>
        <taxon>Pentapetalae</taxon>
        <taxon>rosids</taxon>
        <taxon>malvids</taxon>
        <taxon>Brassicales</taxon>
        <taxon>Brassicaceae</taxon>
        <taxon>Brassiceae</taxon>
        <taxon>Brassica</taxon>
    </lineage>
</organism>
<dbReference type="PANTHER" id="PTHR47864:SF7">
    <property type="entry name" value="MYB_SANT-LIKE DOMAIN-CONTAINING PROTEIN"/>
    <property type="match status" value="1"/>
</dbReference>
<proteinExistence type="predicted"/>
<sequence length="75" mass="8816">MNHHKNEEKVHIYSPEENKNLIKLLLDVVALGLHDSNSTFSKFTAERRILPTFNRLHGCSKIYQHYPNIMKILKT</sequence>
<reference evidence="1 2" key="1">
    <citation type="submission" date="2021-05" db="EMBL/GenBank/DDBJ databases">
        <title>Genome Assembly of Synthetic Allotetraploid Brassica napus Reveals Homoeologous Exchanges between Subgenomes.</title>
        <authorList>
            <person name="Davis J.T."/>
        </authorList>
    </citation>
    <scope>NUCLEOTIDE SEQUENCE [LARGE SCALE GENOMIC DNA]</scope>
    <source>
        <strain evidence="2">cv. Da-Ae</strain>
        <tissue evidence="1">Seedling</tissue>
    </source>
</reference>
<dbReference type="Proteomes" id="UP000824890">
    <property type="component" value="Unassembled WGS sequence"/>
</dbReference>
<accession>A0ABQ7Y5V8</accession>
<dbReference type="PANTHER" id="PTHR47864">
    <property type="entry name" value="TRANSMEMBRANE PROTEIN"/>
    <property type="match status" value="1"/>
</dbReference>
<comment type="caution">
    <text evidence="1">The sequence shown here is derived from an EMBL/GenBank/DDBJ whole genome shotgun (WGS) entry which is preliminary data.</text>
</comment>
<evidence type="ECO:0000313" key="2">
    <source>
        <dbReference type="Proteomes" id="UP000824890"/>
    </source>
</evidence>
<dbReference type="InterPro" id="IPR055314">
    <property type="entry name" value="At2g29880-like"/>
</dbReference>
<keyword evidence="2" id="KW-1185">Reference proteome</keyword>
<gene>
    <name evidence="1" type="ORF">HID58_079827</name>
</gene>
<evidence type="ECO:0000313" key="1">
    <source>
        <dbReference type="EMBL" id="KAH0862616.1"/>
    </source>
</evidence>
<dbReference type="EMBL" id="JAGKQM010000018">
    <property type="protein sequence ID" value="KAH0862616.1"/>
    <property type="molecule type" value="Genomic_DNA"/>
</dbReference>
<protein>
    <submittedName>
        <fullName evidence="1">Uncharacterized protein</fullName>
    </submittedName>
</protein>